<keyword evidence="3" id="KW-0540">Nuclease</keyword>
<dbReference type="Gene3D" id="1.10.30.50">
    <property type="match status" value="1"/>
</dbReference>
<gene>
    <name evidence="4" type="ORF">HLH25_05845</name>
    <name evidence="3" type="ORF">HLH26_04690</name>
</gene>
<evidence type="ECO:0000259" key="2">
    <source>
        <dbReference type="SMART" id="SM00507"/>
    </source>
</evidence>
<organism evidence="3 6">
    <name type="scientific">Gluconacetobacter dulcium</name>
    <dbReference type="NCBI Taxonomy" id="2729096"/>
    <lineage>
        <taxon>Bacteria</taxon>
        <taxon>Pseudomonadati</taxon>
        <taxon>Pseudomonadota</taxon>
        <taxon>Alphaproteobacteria</taxon>
        <taxon>Acetobacterales</taxon>
        <taxon>Acetobacteraceae</taxon>
        <taxon>Gluconacetobacter</taxon>
    </lineage>
</organism>
<comment type="caution">
    <text evidence="3">The sequence shown here is derived from an EMBL/GenBank/DDBJ whole genome shotgun (WGS) entry which is preliminary data.</text>
</comment>
<dbReference type="GO" id="GO:0003676">
    <property type="term" value="F:nucleic acid binding"/>
    <property type="evidence" value="ECO:0007669"/>
    <property type="project" value="InterPro"/>
</dbReference>
<dbReference type="Pfam" id="PF01844">
    <property type="entry name" value="HNH"/>
    <property type="match status" value="1"/>
</dbReference>
<evidence type="ECO:0000313" key="6">
    <source>
        <dbReference type="Proteomes" id="UP000561077"/>
    </source>
</evidence>
<proteinExistence type="predicted"/>
<dbReference type="RefSeq" id="WP_182973180.1">
    <property type="nucleotide sequence ID" value="NZ_JABEQN010000005.1"/>
</dbReference>
<dbReference type="InterPro" id="IPR002711">
    <property type="entry name" value="HNH"/>
</dbReference>
<dbReference type="Proteomes" id="UP000561077">
    <property type="component" value="Unassembled WGS sequence"/>
</dbReference>
<dbReference type="InterPro" id="IPR003615">
    <property type="entry name" value="HNH_nuc"/>
</dbReference>
<dbReference type="AlphaFoldDB" id="A0A7W4NRR0"/>
<feature type="domain" description="HNH nuclease" evidence="2">
    <location>
        <begin position="12"/>
        <end position="62"/>
    </location>
</feature>
<evidence type="ECO:0000313" key="5">
    <source>
        <dbReference type="Proteomes" id="UP000540490"/>
    </source>
</evidence>
<dbReference type="GO" id="GO:0008270">
    <property type="term" value="F:zinc ion binding"/>
    <property type="evidence" value="ECO:0007669"/>
    <property type="project" value="InterPro"/>
</dbReference>
<protein>
    <submittedName>
        <fullName evidence="3">HNH endonuclease</fullName>
    </submittedName>
</protein>
<accession>A0A7W4NRR0</accession>
<feature type="region of interest" description="Disordered" evidence="1">
    <location>
        <begin position="61"/>
        <end position="90"/>
    </location>
</feature>
<dbReference type="EMBL" id="JABEQN010000005">
    <property type="protein sequence ID" value="MBB2193167.1"/>
    <property type="molecule type" value="Genomic_DNA"/>
</dbReference>
<feature type="compositionally biased region" description="Basic and acidic residues" evidence="1">
    <location>
        <begin position="80"/>
        <end position="90"/>
    </location>
</feature>
<evidence type="ECO:0000256" key="1">
    <source>
        <dbReference type="SAM" id="MobiDB-lite"/>
    </source>
</evidence>
<dbReference type="SMART" id="SM00507">
    <property type="entry name" value="HNHc"/>
    <property type="match status" value="1"/>
</dbReference>
<name>A0A7W4NRR0_9PROT</name>
<dbReference type="Proteomes" id="UP000540490">
    <property type="component" value="Unassembled WGS sequence"/>
</dbReference>
<keyword evidence="3" id="KW-0255">Endonuclease</keyword>
<evidence type="ECO:0000313" key="4">
    <source>
        <dbReference type="EMBL" id="MBB2193167.1"/>
    </source>
</evidence>
<keyword evidence="5" id="KW-1185">Reference proteome</keyword>
<dbReference type="GO" id="GO:0004519">
    <property type="term" value="F:endonuclease activity"/>
    <property type="evidence" value="ECO:0007669"/>
    <property type="project" value="UniProtKB-KW"/>
</dbReference>
<reference evidence="5 6" key="1">
    <citation type="submission" date="2020-04" db="EMBL/GenBank/DDBJ databases">
        <title>Description of novel Gluconacetobacter.</title>
        <authorList>
            <person name="Sombolestani A."/>
        </authorList>
    </citation>
    <scope>NUCLEOTIDE SEQUENCE [LARGE SCALE GENOMIC DNA]</scope>
    <source>
        <strain evidence="4 5">LMG 1728</strain>
        <strain evidence="3 6">LMG 1731</strain>
    </source>
</reference>
<dbReference type="CDD" id="cd00085">
    <property type="entry name" value="HNHc"/>
    <property type="match status" value="1"/>
</dbReference>
<keyword evidence="3" id="KW-0378">Hydrolase</keyword>
<sequence>MTGFYKGTFWKQLRSACLRRDRLCTTPGCNERAVVADHIIPRSKGGTDTLGNLRGLCIRHHNQRRQGNEPRMKGCSSDGTPHDPTHWWRT</sequence>
<evidence type="ECO:0000313" key="3">
    <source>
        <dbReference type="EMBL" id="MBB2163841.1"/>
    </source>
</evidence>
<dbReference type="EMBL" id="JABEQO010000004">
    <property type="protein sequence ID" value="MBB2163841.1"/>
    <property type="molecule type" value="Genomic_DNA"/>
</dbReference>